<proteinExistence type="predicted"/>
<feature type="compositionally biased region" description="Low complexity" evidence="1">
    <location>
        <begin position="173"/>
        <end position="189"/>
    </location>
</feature>
<evidence type="ECO:0000256" key="1">
    <source>
        <dbReference type="SAM" id="MobiDB-lite"/>
    </source>
</evidence>
<protein>
    <submittedName>
        <fullName evidence="2">Uncharacterized protein</fullName>
    </submittedName>
</protein>
<dbReference type="Proteomes" id="UP000324748">
    <property type="component" value="Unassembled WGS sequence"/>
</dbReference>
<gene>
    <name evidence="3" type="ORF">PGT21_019937</name>
    <name evidence="2" type="ORF">PGTUg99_032876</name>
</gene>
<dbReference type="Proteomes" id="UP000325313">
    <property type="component" value="Unassembled WGS sequence"/>
</dbReference>
<dbReference type="OrthoDB" id="2519216at2759"/>
<accession>A0A5B0LXN4</accession>
<feature type="region of interest" description="Disordered" evidence="1">
    <location>
        <begin position="136"/>
        <end position="194"/>
    </location>
</feature>
<name>A0A5B0LXN4_PUCGR</name>
<dbReference type="EMBL" id="VSWC01000041">
    <property type="protein sequence ID" value="KAA1104337.1"/>
    <property type="molecule type" value="Genomic_DNA"/>
</dbReference>
<organism evidence="2 5">
    <name type="scientific">Puccinia graminis f. sp. tritici</name>
    <dbReference type="NCBI Taxonomy" id="56615"/>
    <lineage>
        <taxon>Eukaryota</taxon>
        <taxon>Fungi</taxon>
        <taxon>Dikarya</taxon>
        <taxon>Basidiomycota</taxon>
        <taxon>Pucciniomycotina</taxon>
        <taxon>Pucciniomycetes</taxon>
        <taxon>Pucciniales</taxon>
        <taxon>Pucciniaceae</taxon>
        <taxon>Puccinia</taxon>
    </lineage>
</organism>
<sequence length="874" mass="101255">MRFQNAIAWIFNYDAETRHSFRRAWMRLCRCVVKSFKTSATFVEPFFFSFDNLNNLDPLKMQNRWNLAVVINMALFHYRFLSTSEIQGLDLLANLACHSEDTKAGLNENHWTSLTQQGRNALERAQEKTKRVYDVHMFPSSSPDKASETVPSVEETNEDEFSQLDSKRRKLDPGVSVGSPVSGQSGWPSDQRWHLSDSNRLTNAYVREVNHVLGKDSASQNAVIDKNLSGRKSDPAIGSHSGNVNKINIASQSLKVEEQDSQFLVIRDVVFDTSKQDRSQDTNSENKPDKDELLPTGKVRQVIVDSKFWAWISLTWSLLEHELSDQMKSHVESRHGKLIHHLPLDPALGADTEQTIEGFKYDLHLRKRLADLIVFLWAVNHQVLSILGTSVADPPYLKEQRTLRNWFMRFIKRCKGRYSLSKTEKNSYHQGESEKSREEREIYQKITETIYSTSDMDAYRVYQEGLTIKPLFIPKPKIIRNETAVQVLGYYYKIINKRKWLYVFGDYENFIVQVASYGKRTQENKPLELKSNDSTQEHSVLIPWKSSCSPGLLNSIKHKFNHEPMANFEDYVKPIFQGITPNMFTHQEVFEPKNTNEGAWAWISRIQLHKINRFDKLFQPVSDSIITKIRSCLCIYLKNHSSQDTQQIQGKSDGECLRLFSKVFDLLWNLNRQVLESFACEPNEEEYINEQKSVQLFFLSCIFERQGNLAKSKKEQGGEMTGIVSKSPNEAVLKLIVNLLISDNRKKRFTIPHSSSDSCGKTILLQEDLDISRLAVMILGCYYKNQNIEKWSFLFKADERFLIYLLNKSTELFHRDSLKAKKSKSFGSFKTYQIVPWKTQMKPELKLLNLELGHRNIADFKSWVIPYQEKDTNS</sequence>
<evidence type="ECO:0000313" key="5">
    <source>
        <dbReference type="Proteomes" id="UP000325313"/>
    </source>
</evidence>
<evidence type="ECO:0000313" key="2">
    <source>
        <dbReference type="EMBL" id="KAA1068590.1"/>
    </source>
</evidence>
<dbReference type="AlphaFoldDB" id="A0A5B0LXN4"/>
<reference evidence="4 5" key="1">
    <citation type="submission" date="2019-05" db="EMBL/GenBank/DDBJ databases">
        <title>Emergence of the Ug99 lineage of the wheat stem rust pathogen through somatic hybridization.</title>
        <authorList>
            <person name="Li F."/>
            <person name="Upadhyaya N.M."/>
            <person name="Sperschneider J."/>
            <person name="Matny O."/>
            <person name="Nguyen-Phuc H."/>
            <person name="Mago R."/>
            <person name="Raley C."/>
            <person name="Miller M.E."/>
            <person name="Silverstein K.A.T."/>
            <person name="Henningsen E."/>
            <person name="Hirsch C.D."/>
            <person name="Visser B."/>
            <person name="Pretorius Z.A."/>
            <person name="Steffenson B.J."/>
            <person name="Schwessinger B."/>
            <person name="Dodds P.N."/>
            <person name="Figueroa M."/>
        </authorList>
    </citation>
    <scope>NUCLEOTIDE SEQUENCE [LARGE SCALE GENOMIC DNA]</scope>
    <source>
        <strain evidence="3">21-0</strain>
        <strain evidence="2 5">Ug99</strain>
    </source>
</reference>
<dbReference type="EMBL" id="VDEP01000505">
    <property type="protein sequence ID" value="KAA1068590.1"/>
    <property type="molecule type" value="Genomic_DNA"/>
</dbReference>
<evidence type="ECO:0000313" key="3">
    <source>
        <dbReference type="EMBL" id="KAA1104337.1"/>
    </source>
</evidence>
<evidence type="ECO:0000313" key="4">
    <source>
        <dbReference type="Proteomes" id="UP000324748"/>
    </source>
</evidence>
<comment type="caution">
    <text evidence="2">The sequence shown here is derived from an EMBL/GenBank/DDBJ whole genome shotgun (WGS) entry which is preliminary data.</text>
</comment>
<keyword evidence="4" id="KW-1185">Reference proteome</keyword>